<evidence type="ECO:0000313" key="9">
    <source>
        <dbReference type="Proteomes" id="UP000320390"/>
    </source>
</evidence>
<feature type="region of interest" description="Disordered" evidence="6">
    <location>
        <begin position="1"/>
        <end position="48"/>
    </location>
</feature>
<dbReference type="OrthoDB" id="9766796at2"/>
<name>A0A518EWP3_9BACT</name>
<protein>
    <submittedName>
        <fullName evidence="8">Aerobic glycerol-3-phosphate dehydrogenase</fullName>
        <ecNumber evidence="8">1.1.5.3</ecNumber>
    </submittedName>
</protein>
<gene>
    <name evidence="8" type="primary">glpD</name>
    <name evidence="8" type="ORF">Poly30_40530</name>
</gene>
<evidence type="ECO:0000259" key="7">
    <source>
        <dbReference type="Pfam" id="PF01266"/>
    </source>
</evidence>
<dbReference type="InterPro" id="IPR036188">
    <property type="entry name" value="FAD/NAD-bd_sf"/>
</dbReference>
<dbReference type="Proteomes" id="UP000320390">
    <property type="component" value="Chromosome"/>
</dbReference>
<evidence type="ECO:0000256" key="5">
    <source>
        <dbReference type="ARBA" id="ARBA00023002"/>
    </source>
</evidence>
<dbReference type="Gene3D" id="3.50.50.60">
    <property type="entry name" value="FAD/NAD(P)-binding domain"/>
    <property type="match status" value="1"/>
</dbReference>
<feature type="domain" description="FAD dependent oxidoreductase" evidence="7">
    <location>
        <begin position="53"/>
        <end position="374"/>
    </location>
</feature>
<dbReference type="EC" id="1.1.5.3" evidence="8"/>
<evidence type="ECO:0000256" key="2">
    <source>
        <dbReference type="ARBA" id="ARBA00007330"/>
    </source>
</evidence>
<dbReference type="Pfam" id="PF01266">
    <property type="entry name" value="DAO"/>
    <property type="match status" value="1"/>
</dbReference>
<comment type="similarity">
    <text evidence="2">Belongs to the FAD-dependent glycerol-3-phosphate dehydrogenase family.</text>
</comment>
<dbReference type="Gene3D" id="3.30.9.10">
    <property type="entry name" value="D-Amino Acid Oxidase, subunit A, domain 2"/>
    <property type="match status" value="1"/>
</dbReference>
<dbReference type="InterPro" id="IPR006076">
    <property type="entry name" value="FAD-dep_OxRdtase"/>
</dbReference>
<feature type="compositionally biased region" description="Basic and acidic residues" evidence="6">
    <location>
        <begin position="14"/>
        <end position="30"/>
    </location>
</feature>
<dbReference type="PANTHER" id="PTHR11985:SF15">
    <property type="entry name" value="GLYCEROL-3-PHOSPHATE DEHYDROGENASE, MITOCHONDRIAL"/>
    <property type="match status" value="1"/>
</dbReference>
<organism evidence="8 9">
    <name type="scientific">Saltatorellus ferox</name>
    <dbReference type="NCBI Taxonomy" id="2528018"/>
    <lineage>
        <taxon>Bacteria</taxon>
        <taxon>Pseudomonadati</taxon>
        <taxon>Planctomycetota</taxon>
        <taxon>Planctomycetia</taxon>
        <taxon>Planctomycetia incertae sedis</taxon>
        <taxon>Saltatorellus</taxon>
    </lineage>
</organism>
<keyword evidence="3" id="KW-0285">Flavoprotein</keyword>
<evidence type="ECO:0000313" key="8">
    <source>
        <dbReference type="EMBL" id="QDV08505.1"/>
    </source>
</evidence>
<dbReference type="InterPro" id="IPR000447">
    <property type="entry name" value="G3P_DH_FAD-dep"/>
</dbReference>
<proteinExistence type="inferred from homology"/>
<dbReference type="PROSITE" id="PS00978">
    <property type="entry name" value="FAD_G3PDH_2"/>
    <property type="match status" value="1"/>
</dbReference>
<comment type="cofactor">
    <cofactor evidence="1">
        <name>FAD</name>
        <dbReference type="ChEBI" id="CHEBI:57692"/>
    </cofactor>
</comment>
<dbReference type="EMBL" id="CP036434">
    <property type="protein sequence ID" value="QDV08505.1"/>
    <property type="molecule type" value="Genomic_DNA"/>
</dbReference>
<accession>A0A518EWP3</accession>
<keyword evidence="5 8" id="KW-0560">Oxidoreductase</keyword>
<evidence type="ECO:0000256" key="3">
    <source>
        <dbReference type="ARBA" id="ARBA00022630"/>
    </source>
</evidence>
<dbReference type="SUPFAM" id="SSF51905">
    <property type="entry name" value="FAD/NAD(P)-binding domain"/>
    <property type="match status" value="1"/>
</dbReference>
<evidence type="ECO:0000256" key="1">
    <source>
        <dbReference type="ARBA" id="ARBA00001974"/>
    </source>
</evidence>
<sequence>MDPQTEGGGADQGRQGDRRQADREREHHPGTDALHPAPPTPQSERRAGGSDVDVLVIGGGIQGVGAAQAAAAAGHTVALLERSEAAIGTSSRSSKLIHGGLRYLETYQFRLVRESLNERKILQTIAPHLVRLVPFYIPVYRGMKRGPWMIRAGLTLYAILGGLRKSARFRSLPRSEWATLDGLDTRDLKAVFRYHDGQTDDAALCRAVLASAIELGALVDAGAKVVAAERIGTGDARRWKVRFERGGESHECTARVVVNATGPWVNRVAQLATPQPKTRNVDLVGGTHIEVRGHLERGIYYTEAPEDQRAVFSIPWKGHIMVGTTERPYEGNPSEIQPTREEIDYLLNVHRRYFPNSKGELVAAWAGLRVLPHAEGSAFERPRDVTLVPDDEDHPSWVGVYGGKLTGYRHTAEEIMDLIRGSLPKATAKADTETLRLPELERVTVWDE</sequence>
<dbReference type="AlphaFoldDB" id="A0A518EWP3"/>
<keyword evidence="4" id="KW-0274">FAD</keyword>
<dbReference type="PRINTS" id="PR01001">
    <property type="entry name" value="FADG3PDH"/>
</dbReference>
<dbReference type="GO" id="GO:0046168">
    <property type="term" value="P:glycerol-3-phosphate catabolic process"/>
    <property type="evidence" value="ECO:0007669"/>
    <property type="project" value="TreeGrafter"/>
</dbReference>
<dbReference type="RefSeq" id="WP_145201288.1">
    <property type="nucleotide sequence ID" value="NZ_CP036434.1"/>
</dbReference>
<evidence type="ECO:0000256" key="4">
    <source>
        <dbReference type="ARBA" id="ARBA00022827"/>
    </source>
</evidence>
<feature type="compositionally biased region" description="Gly residues" evidence="6">
    <location>
        <begin position="1"/>
        <end position="11"/>
    </location>
</feature>
<dbReference type="PANTHER" id="PTHR11985">
    <property type="entry name" value="GLYCEROL-3-PHOSPHATE DEHYDROGENASE"/>
    <property type="match status" value="1"/>
</dbReference>
<dbReference type="GO" id="GO:0004368">
    <property type="term" value="F:glycerol-3-phosphate dehydrogenase (quinone) activity"/>
    <property type="evidence" value="ECO:0007669"/>
    <property type="project" value="UniProtKB-EC"/>
</dbReference>
<keyword evidence="9" id="KW-1185">Reference proteome</keyword>
<evidence type="ECO:0000256" key="6">
    <source>
        <dbReference type="SAM" id="MobiDB-lite"/>
    </source>
</evidence>
<reference evidence="8 9" key="1">
    <citation type="submission" date="2019-02" db="EMBL/GenBank/DDBJ databases">
        <title>Deep-cultivation of Planctomycetes and their phenomic and genomic characterization uncovers novel biology.</title>
        <authorList>
            <person name="Wiegand S."/>
            <person name="Jogler M."/>
            <person name="Boedeker C."/>
            <person name="Pinto D."/>
            <person name="Vollmers J."/>
            <person name="Rivas-Marin E."/>
            <person name="Kohn T."/>
            <person name="Peeters S.H."/>
            <person name="Heuer A."/>
            <person name="Rast P."/>
            <person name="Oberbeckmann S."/>
            <person name="Bunk B."/>
            <person name="Jeske O."/>
            <person name="Meyerdierks A."/>
            <person name="Storesund J.E."/>
            <person name="Kallscheuer N."/>
            <person name="Luecker S."/>
            <person name="Lage O.M."/>
            <person name="Pohl T."/>
            <person name="Merkel B.J."/>
            <person name="Hornburger P."/>
            <person name="Mueller R.-W."/>
            <person name="Bruemmer F."/>
            <person name="Labrenz M."/>
            <person name="Spormann A.M."/>
            <person name="Op den Camp H."/>
            <person name="Overmann J."/>
            <person name="Amann R."/>
            <person name="Jetten M.S.M."/>
            <person name="Mascher T."/>
            <person name="Medema M.H."/>
            <person name="Devos D.P."/>
            <person name="Kaster A.-K."/>
            <person name="Ovreas L."/>
            <person name="Rohde M."/>
            <person name="Galperin M.Y."/>
            <person name="Jogler C."/>
        </authorList>
    </citation>
    <scope>NUCLEOTIDE SEQUENCE [LARGE SCALE GENOMIC DNA]</scope>
    <source>
        <strain evidence="8 9">Poly30</strain>
    </source>
</reference>
<dbReference type="SUPFAM" id="SSF54373">
    <property type="entry name" value="FAD-linked reductases, C-terminal domain"/>
    <property type="match status" value="1"/>
</dbReference>